<organism evidence="1 2">
    <name type="scientific">Penicillium nordicum</name>
    <dbReference type="NCBI Taxonomy" id="229535"/>
    <lineage>
        <taxon>Eukaryota</taxon>
        <taxon>Fungi</taxon>
        <taxon>Dikarya</taxon>
        <taxon>Ascomycota</taxon>
        <taxon>Pezizomycotina</taxon>
        <taxon>Eurotiomycetes</taxon>
        <taxon>Eurotiomycetidae</taxon>
        <taxon>Eurotiales</taxon>
        <taxon>Aspergillaceae</taxon>
        <taxon>Penicillium</taxon>
    </lineage>
</organism>
<name>A0A0M8PC23_9EURO</name>
<dbReference type="AlphaFoldDB" id="A0A0M8PC23"/>
<gene>
    <name evidence="1" type="ORF">ACN38_g4002</name>
</gene>
<proteinExistence type="predicted"/>
<keyword evidence="2" id="KW-1185">Reference proteome</keyword>
<protein>
    <submittedName>
        <fullName evidence="1">Uncharacterized protein</fullName>
    </submittedName>
</protein>
<evidence type="ECO:0000313" key="2">
    <source>
        <dbReference type="Proteomes" id="UP000037696"/>
    </source>
</evidence>
<reference evidence="1 2" key="1">
    <citation type="submission" date="2015-08" db="EMBL/GenBank/DDBJ databases">
        <title>Genome sequencing of Penicillium nordicum.</title>
        <authorList>
            <person name="Nguyen H.D."/>
            <person name="Seifert K.A."/>
        </authorList>
    </citation>
    <scope>NUCLEOTIDE SEQUENCE [LARGE SCALE GENOMIC DNA]</scope>
    <source>
        <strain evidence="1 2">DAOMC 185683</strain>
    </source>
</reference>
<dbReference type="EMBL" id="LHQQ01000050">
    <property type="protein sequence ID" value="KOS45051.1"/>
    <property type="molecule type" value="Genomic_DNA"/>
</dbReference>
<comment type="caution">
    <text evidence="1">The sequence shown here is derived from an EMBL/GenBank/DDBJ whole genome shotgun (WGS) entry which is preliminary data.</text>
</comment>
<accession>A0A0M8PC23</accession>
<sequence length="147" mass="17320">MDKFKLKKNDPVHLFWDRNNIRRHTPPRPFQLLHLLGFENPWSIIYLVDLVEKCQVSCNVCYQLWHNLPYPHHIRRVEYLHDDTNGQAYVQSLACQELARRALIRDPDSLKERDLNPLLGMCCVSFSTWSTTSTGPSLLLCMILITW</sequence>
<evidence type="ECO:0000313" key="1">
    <source>
        <dbReference type="EMBL" id="KOS45051.1"/>
    </source>
</evidence>
<dbReference type="Proteomes" id="UP000037696">
    <property type="component" value="Unassembled WGS sequence"/>
</dbReference>